<gene>
    <name evidence="1" type="ORF">WG66_19847</name>
</gene>
<sequence length="87" mass="9458">MSVFPATPFFALKPFTTWMVKHTLVRTGAVDSGCSCNLAMGAEKSILEPGGQCVYNSLCFWHFMTDTVVSCNTPPRSLNSSFIDTGT</sequence>
<proteinExistence type="predicted"/>
<protein>
    <submittedName>
        <fullName evidence="1">Uncharacterized protein</fullName>
    </submittedName>
</protein>
<dbReference type="AlphaFoldDB" id="A0A0W0ETX1"/>
<dbReference type="Proteomes" id="UP000054988">
    <property type="component" value="Unassembled WGS sequence"/>
</dbReference>
<organism evidence="1 2">
    <name type="scientific">Moniliophthora roreri</name>
    <name type="common">Frosty pod rot fungus</name>
    <name type="synonym">Monilia roreri</name>
    <dbReference type="NCBI Taxonomy" id="221103"/>
    <lineage>
        <taxon>Eukaryota</taxon>
        <taxon>Fungi</taxon>
        <taxon>Dikarya</taxon>
        <taxon>Basidiomycota</taxon>
        <taxon>Agaricomycotina</taxon>
        <taxon>Agaricomycetes</taxon>
        <taxon>Agaricomycetidae</taxon>
        <taxon>Agaricales</taxon>
        <taxon>Marasmiineae</taxon>
        <taxon>Marasmiaceae</taxon>
        <taxon>Moniliophthora</taxon>
    </lineage>
</organism>
<evidence type="ECO:0000313" key="2">
    <source>
        <dbReference type="Proteomes" id="UP000054988"/>
    </source>
</evidence>
<evidence type="ECO:0000313" key="1">
    <source>
        <dbReference type="EMBL" id="KTB27556.1"/>
    </source>
</evidence>
<name>A0A0W0ETX1_MONRR</name>
<accession>A0A0W0ETX1</accession>
<comment type="caution">
    <text evidence="1">The sequence shown here is derived from an EMBL/GenBank/DDBJ whole genome shotgun (WGS) entry which is preliminary data.</text>
</comment>
<reference evidence="1 2" key="1">
    <citation type="submission" date="2015-12" db="EMBL/GenBank/DDBJ databases">
        <title>Draft genome sequence of Moniliophthora roreri, the causal agent of frosty pod rot of cacao.</title>
        <authorList>
            <person name="Aime M.C."/>
            <person name="Diaz-Valderrama J.R."/>
            <person name="Kijpornyongpan T."/>
            <person name="Phillips-Mora W."/>
        </authorList>
    </citation>
    <scope>NUCLEOTIDE SEQUENCE [LARGE SCALE GENOMIC DNA]</scope>
    <source>
        <strain evidence="1 2">MCA 2952</strain>
    </source>
</reference>
<dbReference type="EMBL" id="LATX01002532">
    <property type="protein sequence ID" value="KTB27556.1"/>
    <property type="molecule type" value="Genomic_DNA"/>
</dbReference>